<evidence type="ECO:0000259" key="1">
    <source>
        <dbReference type="Pfam" id="PF17820"/>
    </source>
</evidence>
<dbReference type="Pfam" id="PF17820">
    <property type="entry name" value="PDZ_6"/>
    <property type="match status" value="1"/>
</dbReference>
<comment type="caution">
    <text evidence="2">The sequence shown here is derived from an EMBL/GenBank/DDBJ whole genome shotgun (WGS) entry which is preliminary data.</text>
</comment>
<name>A0ABT9HQY3_9SPHN</name>
<dbReference type="Gene3D" id="2.30.42.10">
    <property type="match status" value="1"/>
</dbReference>
<dbReference type="SUPFAM" id="SSF50156">
    <property type="entry name" value="PDZ domain-like"/>
    <property type="match status" value="1"/>
</dbReference>
<dbReference type="RefSeq" id="WP_305932821.1">
    <property type="nucleotide sequence ID" value="NZ_JAVAIM010000001.1"/>
</dbReference>
<keyword evidence="3" id="KW-1185">Reference proteome</keyword>
<gene>
    <name evidence="2" type="ORF">Q9K02_10345</name>
</gene>
<feature type="domain" description="PDZ" evidence="1">
    <location>
        <begin position="106"/>
        <end position="134"/>
    </location>
</feature>
<sequence length="337" mass="37206">MWTDPPLPDWRNIWGAVGLGLAALFAAPNTAVAQDAEATEREYHPLEVFQLREDLLFRVGYRLATANAEFCDATQPVSGLLLHDAEAYGEPAAVRYLFGLKGDLGVQSVAPGSPAEQAGLRRNDTISALGGQAISARWQPTKPGWQRGHDIRDFMDNELAAGTLDIDWFDAGTNSRNAALTPVPACASRFELLTNSAKASADGERVLVGENFPGFAYAEDEFAALIAHEMAHNLLGHLDYFEESGRKRSLVRLSEREADRLMPWLLANAGYDPAAAARFMKLWGPRHGGWIFRKRTHDGWDERVEFIEAELPMIAAAQAETGKANWRVHFTRLLPPL</sequence>
<dbReference type="EMBL" id="JAVAIM010000001">
    <property type="protein sequence ID" value="MDP4575536.1"/>
    <property type="molecule type" value="Genomic_DNA"/>
</dbReference>
<proteinExistence type="predicted"/>
<evidence type="ECO:0000313" key="2">
    <source>
        <dbReference type="EMBL" id="MDP4575536.1"/>
    </source>
</evidence>
<evidence type="ECO:0000313" key="3">
    <source>
        <dbReference type="Proteomes" id="UP001240639"/>
    </source>
</evidence>
<reference evidence="2 3" key="1">
    <citation type="submission" date="2023-08" db="EMBL/GenBank/DDBJ databases">
        <title>genomic of G39.</title>
        <authorList>
            <person name="Wang Y."/>
        </authorList>
    </citation>
    <scope>NUCLEOTIDE SEQUENCE [LARGE SCALE GENOMIC DNA]</scope>
    <source>
        <strain evidence="2 3">G39</strain>
    </source>
</reference>
<dbReference type="Proteomes" id="UP001240639">
    <property type="component" value="Unassembled WGS sequence"/>
</dbReference>
<dbReference type="InterPro" id="IPR041489">
    <property type="entry name" value="PDZ_6"/>
</dbReference>
<organism evidence="2 3">
    <name type="scientific">Qipengyuania profundimaris</name>
    <dbReference type="NCBI Taxonomy" id="3067652"/>
    <lineage>
        <taxon>Bacteria</taxon>
        <taxon>Pseudomonadati</taxon>
        <taxon>Pseudomonadota</taxon>
        <taxon>Alphaproteobacteria</taxon>
        <taxon>Sphingomonadales</taxon>
        <taxon>Erythrobacteraceae</taxon>
        <taxon>Qipengyuania</taxon>
    </lineage>
</organism>
<dbReference type="InterPro" id="IPR036034">
    <property type="entry name" value="PDZ_sf"/>
</dbReference>
<protein>
    <submittedName>
        <fullName evidence="2">M48 family metallopeptidase</fullName>
    </submittedName>
</protein>
<accession>A0ABT9HQY3</accession>